<feature type="transmembrane region" description="Helical" evidence="4">
    <location>
        <begin position="96"/>
        <end position="118"/>
    </location>
</feature>
<feature type="transmembrane region" description="Helical" evidence="4">
    <location>
        <begin position="232"/>
        <end position="254"/>
    </location>
</feature>
<feature type="transmembrane region" description="Helical" evidence="4">
    <location>
        <begin position="72"/>
        <end position="90"/>
    </location>
</feature>
<feature type="domain" description="Major facilitator superfamily (MFS) profile" evidence="5">
    <location>
        <begin position="6"/>
        <end position="415"/>
    </location>
</feature>
<keyword evidence="3 4" id="KW-0472">Membrane</keyword>
<proteinExistence type="predicted"/>
<feature type="transmembrane region" description="Helical" evidence="4">
    <location>
        <begin position="138"/>
        <end position="156"/>
    </location>
</feature>
<organism evidence="6 7">
    <name type="scientific">Vibrio caribbeanicus ATCC BAA-2122</name>
    <dbReference type="NCBI Taxonomy" id="796620"/>
    <lineage>
        <taxon>Bacteria</taxon>
        <taxon>Pseudomonadati</taxon>
        <taxon>Pseudomonadota</taxon>
        <taxon>Gammaproteobacteria</taxon>
        <taxon>Vibrionales</taxon>
        <taxon>Vibrionaceae</taxon>
        <taxon>Vibrio</taxon>
    </lineage>
</organism>
<dbReference type="PANTHER" id="PTHR23530:SF1">
    <property type="entry name" value="PERMEASE, MAJOR FACILITATOR SUPERFAMILY-RELATED"/>
    <property type="match status" value="1"/>
</dbReference>
<evidence type="ECO:0000259" key="5">
    <source>
        <dbReference type="PROSITE" id="PS50850"/>
    </source>
</evidence>
<evidence type="ECO:0000256" key="1">
    <source>
        <dbReference type="ARBA" id="ARBA00022692"/>
    </source>
</evidence>
<evidence type="ECO:0000256" key="3">
    <source>
        <dbReference type="ARBA" id="ARBA00023136"/>
    </source>
</evidence>
<dbReference type="AlphaFoldDB" id="E3BLC3"/>
<dbReference type="Gene3D" id="1.20.1250.20">
    <property type="entry name" value="MFS general substrate transporter like domains"/>
    <property type="match status" value="1"/>
</dbReference>
<feature type="transmembrane region" description="Helical" evidence="4">
    <location>
        <begin position="390"/>
        <end position="410"/>
    </location>
</feature>
<dbReference type="GO" id="GO:0022857">
    <property type="term" value="F:transmembrane transporter activity"/>
    <property type="evidence" value="ECO:0007669"/>
    <property type="project" value="InterPro"/>
</dbReference>
<keyword evidence="2 4" id="KW-1133">Transmembrane helix</keyword>
<name>E3BLC3_9VIBR</name>
<dbReference type="RefSeq" id="WP_009601854.1">
    <property type="nucleotide sequence ID" value="NZ_AEIU01000079.1"/>
</dbReference>
<dbReference type="eggNOG" id="COG0477">
    <property type="taxonomic scope" value="Bacteria"/>
</dbReference>
<dbReference type="InterPro" id="IPR036259">
    <property type="entry name" value="MFS_trans_sf"/>
</dbReference>
<evidence type="ECO:0000313" key="6">
    <source>
        <dbReference type="EMBL" id="EFP96135.1"/>
    </source>
</evidence>
<dbReference type="PANTHER" id="PTHR23530">
    <property type="entry name" value="TRANSPORT PROTEIN-RELATED"/>
    <property type="match status" value="1"/>
</dbReference>
<gene>
    <name evidence="6" type="ORF">VIBC2010_06000</name>
</gene>
<dbReference type="EMBL" id="AEIU01000079">
    <property type="protein sequence ID" value="EFP96135.1"/>
    <property type="molecule type" value="Genomic_DNA"/>
</dbReference>
<protein>
    <submittedName>
        <fullName evidence="6">Major facilitator transporter</fullName>
    </submittedName>
</protein>
<dbReference type="SUPFAM" id="SSF103473">
    <property type="entry name" value="MFS general substrate transporter"/>
    <property type="match status" value="1"/>
</dbReference>
<feature type="transmembrane region" description="Helical" evidence="4">
    <location>
        <begin position="12"/>
        <end position="33"/>
    </location>
</feature>
<dbReference type="STRING" id="796620.VIBC2010_06000"/>
<keyword evidence="1 4" id="KW-0812">Transmembrane</keyword>
<dbReference type="InterPro" id="IPR011701">
    <property type="entry name" value="MFS"/>
</dbReference>
<keyword evidence="7" id="KW-1185">Reference proteome</keyword>
<dbReference type="Pfam" id="PF07690">
    <property type="entry name" value="MFS_1"/>
    <property type="match status" value="1"/>
</dbReference>
<dbReference type="PROSITE" id="PS50850">
    <property type="entry name" value="MFS"/>
    <property type="match status" value="1"/>
</dbReference>
<dbReference type="OrthoDB" id="9816124at2"/>
<feature type="transmembrane region" description="Helical" evidence="4">
    <location>
        <begin position="266"/>
        <end position="288"/>
    </location>
</feature>
<evidence type="ECO:0000256" key="4">
    <source>
        <dbReference type="SAM" id="Phobius"/>
    </source>
</evidence>
<dbReference type="Proteomes" id="UP000002943">
    <property type="component" value="Unassembled WGS sequence"/>
</dbReference>
<accession>E3BLC3</accession>
<comment type="caution">
    <text evidence="6">The sequence shown here is derived from an EMBL/GenBank/DDBJ whole genome shotgun (WGS) entry which is preliminary data.</text>
</comment>
<dbReference type="InterPro" id="IPR020846">
    <property type="entry name" value="MFS_dom"/>
</dbReference>
<evidence type="ECO:0000313" key="7">
    <source>
        <dbReference type="Proteomes" id="UP000002943"/>
    </source>
</evidence>
<reference evidence="6 7" key="1">
    <citation type="journal article" date="2012" name="Int. J. Syst. Evol. Microbiol.">
        <title>Vibrio caribbeanicus sp. nov., isolated from the marine sponge Scleritoderma cyanea.</title>
        <authorList>
            <person name="Hoffmann M."/>
            <person name="Monday S.R."/>
            <person name="Allard M.W."/>
            <person name="Strain E.A."/>
            <person name="Whittaker P."/>
            <person name="Naum M."/>
            <person name="McCarthy P.J."/>
            <person name="Lopez J.V."/>
            <person name="Fischer M."/>
            <person name="Brown E.W."/>
        </authorList>
    </citation>
    <scope>NUCLEOTIDE SEQUENCE [LARGE SCALE GENOMIC DNA]</scope>
    <source>
        <strain evidence="6 7">ATCC BAA-2122</strain>
    </source>
</reference>
<feature type="transmembrane region" description="Helical" evidence="4">
    <location>
        <begin position="39"/>
        <end position="60"/>
    </location>
</feature>
<feature type="transmembrane region" description="Helical" evidence="4">
    <location>
        <begin position="176"/>
        <end position="196"/>
    </location>
</feature>
<sequence>MVRVNIRNIYILNQSLQWFMVGLILPVLTVLQVEKGLELFEVGIVMGVYSAFIILLELPTGGLADTIGRKKVFLLSLVFMFASFLGMLISQEFWHYVVSFAFFGVSRSLSSGTIDAWFVDEFEKKYPDGNLQETLAKVGIFITLSLGVASLVGGYIPMSSLSLGISGMEGFDIYSLNLIVALFFVLCQAVLTLVLVKEERTFEQQEQGILSGLKEFPSVISTSINYGLKNRLVFLLIIASCVWCFSLSGVEMLWQPKAKELAGAEFQTSILGILGAGYFFAGAFGSYISIPLCRFFKNDYAFVLFIMRLLMGTVLVVMALSTTQAGFAIVYWVFFLINGVKDSPHASIYNEAIPSERRSTMLSFESFVMQIGGLAGSVLLGYMANYFSIGYAWIFTGALIVASSFLYLGVRRQRQLFADELSK</sequence>
<evidence type="ECO:0000256" key="2">
    <source>
        <dbReference type="ARBA" id="ARBA00022989"/>
    </source>
</evidence>
<dbReference type="InterPro" id="IPR053160">
    <property type="entry name" value="MFS_DHA3_Transporter"/>
</dbReference>